<dbReference type="InterPro" id="IPR008984">
    <property type="entry name" value="SMAD_FHA_dom_sf"/>
</dbReference>
<comment type="caution">
    <text evidence="2">The sequence shown here is derived from an EMBL/GenBank/DDBJ whole genome shotgun (WGS) entry which is preliminary data.</text>
</comment>
<reference evidence="2 3" key="1">
    <citation type="submission" date="2018-04" db="EMBL/GenBank/DDBJ databases">
        <title>Novel species isolated from glacier.</title>
        <authorList>
            <person name="Liu Q."/>
            <person name="Xin Y.-H."/>
        </authorList>
    </citation>
    <scope>NUCLEOTIDE SEQUENCE [LARGE SCALE GENOMIC DNA]</scope>
    <source>
        <strain evidence="2 3">GT1R17</strain>
    </source>
</reference>
<dbReference type="Proteomes" id="UP000244248">
    <property type="component" value="Unassembled WGS sequence"/>
</dbReference>
<dbReference type="SMART" id="SM00240">
    <property type="entry name" value="FHA"/>
    <property type="match status" value="1"/>
</dbReference>
<dbReference type="InterPro" id="IPR050923">
    <property type="entry name" value="Cell_Proc_Reg/RNA_Proc"/>
</dbReference>
<protein>
    <recommendedName>
        <fullName evidence="1">FHA domain-containing protein</fullName>
    </recommendedName>
</protein>
<dbReference type="OrthoDB" id="151099at2"/>
<dbReference type="Pfam" id="PF00498">
    <property type="entry name" value="FHA"/>
    <property type="match status" value="1"/>
</dbReference>
<gene>
    <name evidence="2" type="ORF">CJD38_12300</name>
</gene>
<dbReference type="Gene3D" id="2.60.200.20">
    <property type="match status" value="1"/>
</dbReference>
<proteinExistence type="predicted"/>
<feature type="domain" description="FHA" evidence="1">
    <location>
        <begin position="23"/>
        <end position="72"/>
    </location>
</feature>
<accession>A0A2T5MER4</accession>
<dbReference type="InterPro" id="IPR000253">
    <property type="entry name" value="FHA_dom"/>
</dbReference>
<dbReference type="SUPFAM" id="SSF49879">
    <property type="entry name" value="SMAD/FHA domain"/>
    <property type="match status" value="2"/>
</dbReference>
<evidence type="ECO:0000259" key="1">
    <source>
        <dbReference type="PROSITE" id="PS50006"/>
    </source>
</evidence>
<sequence>MGKLIVTDGNGSTQEILLDKERVSIGRHPDNDISLNDKAVSGHHAVIITILQDSFLEDLDSTNGTQVNTKQIAKHPLMDGDVISIGRNTMKYEGTKVAEEDFQRTMVLKPGQFSSAFDSQKIDATKPLIGKLKVANGANAGKELELTKALTTVGRPGVQVAAITRRADGYYIVHVGGAQTKRPLVNGKEIDSQAFKLNHQDMIELAGTQMNFILA</sequence>
<dbReference type="CDD" id="cd00060">
    <property type="entry name" value="FHA"/>
    <property type="match status" value="1"/>
</dbReference>
<evidence type="ECO:0000313" key="2">
    <source>
        <dbReference type="EMBL" id="PTU31068.1"/>
    </source>
</evidence>
<name>A0A2T5MER4_9GAMM</name>
<keyword evidence="3" id="KW-1185">Reference proteome</keyword>
<organism evidence="2 3">
    <name type="scientific">Stenotrophobium rhamnosiphilum</name>
    <dbReference type="NCBI Taxonomy" id="2029166"/>
    <lineage>
        <taxon>Bacteria</taxon>
        <taxon>Pseudomonadati</taxon>
        <taxon>Pseudomonadota</taxon>
        <taxon>Gammaproteobacteria</taxon>
        <taxon>Nevskiales</taxon>
        <taxon>Nevskiaceae</taxon>
        <taxon>Stenotrophobium</taxon>
    </lineage>
</organism>
<dbReference type="AlphaFoldDB" id="A0A2T5MER4"/>
<dbReference type="PROSITE" id="PS50006">
    <property type="entry name" value="FHA_DOMAIN"/>
    <property type="match status" value="1"/>
</dbReference>
<dbReference type="EMBL" id="QANS01000004">
    <property type="protein sequence ID" value="PTU31068.1"/>
    <property type="molecule type" value="Genomic_DNA"/>
</dbReference>
<dbReference type="RefSeq" id="WP_107940654.1">
    <property type="nucleotide sequence ID" value="NZ_QANS01000004.1"/>
</dbReference>
<evidence type="ECO:0000313" key="3">
    <source>
        <dbReference type="Proteomes" id="UP000244248"/>
    </source>
</evidence>
<dbReference type="PANTHER" id="PTHR23308">
    <property type="entry name" value="NUCLEAR INHIBITOR OF PROTEIN PHOSPHATASE-1"/>
    <property type="match status" value="1"/>
</dbReference>